<feature type="compositionally biased region" description="Low complexity" evidence="1">
    <location>
        <begin position="635"/>
        <end position="645"/>
    </location>
</feature>
<feature type="compositionally biased region" description="Acidic residues" evidence="1">
    <location>
        <begin position="1016"/>
        <end position="1045"/>
    </location>
</feature>
<feature type="region of interest" description="Disordered" evidence="1">
    <location>
        <begin position="733"/>
        <end position="753"/>
    </location>
</feature>
<evidence type="ECO:0000313" key="3">
    <source>
        <dbReference type="Proteomes" id="UP000305948"/>
    </source>
</evidence>
<evidence type="ECO:0000256" key="1">
    <source>
        <dbReference type="SAM" id="MobiDB-lite"/>
    </source>
</evidence>
<dbReference type="OrthoDB" id="2687259at2759"/>
<dbReference type="Pfam" id="PF18759">
    <property type="entry name" value="Plavaka"/>
    <property type="match status" value="1"/>
</dbReference>
<reference evidence="2 3" key="1">
    <citation type="journal article" date="2019" name="Nat. Ecol. Evol.">
        <title>Megaphylogeny resolves global patterns of mushroom evolution.</title>
        <authorList>
            <person name="Varga T."/>
            <person name="Krizsan K."/>
            <person name="Foldi C."/>
            <person name="Dima B."/>
            <person name="Sanchez-Garcia M."/>
            <person name="Sanchez-Ramirez S."/>
            <person name="Szollosi G.J."/>
            <person name="Szarkandi J.G."/>
            <person name="Papp V."/>
            <person name="Albert L."/>
            <person name="Andreopoulos W."/>
            <person name="Angelini C."/>
            <person name="Antonin V."/>
            <person name="Barry K.W."/>
            <person name="Bougher N.L."/>
            <person name="Buchanan P."/>
            <person name="Buyck B."/>
            <person name="Bense V."/>
            <person name="Catcheside P."/>
            <person name="Chovatia M."/>
            <person name="Cooper J."/>
            <person name="Damon W."/>
            <person name="Desjardin D."/>
            <person name="Finy P."/>
            <person name="Geml J."/>
            <person name="Haridas S."/>
            <person name="Hughes K."/>
            <person name="Justo A."/>
            <person name="Karasinski D."/>
            <person name="Kautmanova I."/>
            <person name="Kiss B."/>
            <person name="Kocsube S."/>
            <person name="Kotiranta H."/>
            <person name="LaButti K.M."/>
            <person name="Lechner B.E."/>
            <person name="Liimatainen K."/>
            <person name="Lipzen A."/>
            <person name="Lukacs Z."/>
            <person name="Mihaltcheva S."/>
            <person name="Morgado L.N."/>
            <person name="Niskanen T."/>
            <person name="Noordeloos M.E."/>
            <person name="Ohm R.A."/>
            <person name="Ortiz-Santana B."/>
            <person name="Ovrebo C."/>
            <person name="Racz N."/>
            <person name="Riley R."/>
            <person name="Savchenko A."/>
            <person name="Shiryaev A."/>
            <person name="Soop K."/>
            <person name="Spirin V."/>
            <person name="Szebenyi C."/>
            <person name="Tomsovsky M."/>
            <person name="Tulloss R.E."/>
            <person name="Uehling J."/>
            <person name="Grigoriev I.V."/>
            <person name="Vagvolgyi C."/>
            <person name="Papp T."/>
            <person name="Martin F.M."/>
            <person name="Miettinen O."/>
            <person name="Hibbett D.S."/>
            <person name="Nagy L.G."/>
        </authorList>
    </citation>
    <scope>NUCLEOTIDE SEQUENCE [LARGE SCALE GENOMIC DNA]</scope>
    <source>
        <strain evidence="2 3">OMC1185</strain>
    </source>
</reference>
<dbReference type="EMBL" id="ML213515">
    <property type="protein sequence ID" value="TFK49657.1"/>
    <property type="molecule type" value="Genomic_DNA"/>
</dbReference>
<dbReference type="STRING" id="5364.A0A5C3MXB0"/>
<dbReference type="Proteomes" id="UP000305948">
    <property type="component" value="Unassembled WGS sequence"/>
</dbReference>
<dbReference type="AlphaFoldDB" id="A0A5C3MXB0"/>
<feature type="region of interest" description="Disordered" evidence="1">
    <location>
        <begin position="997"/>
        <end position="1045"/>
    </location>
</feature>
<protein>
    <submittedName>
        <fullName evidence="2">Uncharacterized protein</fullName>
    </submittedName>
</protein>
<keyword evidence="3" id="KW-1185">Reference proteome</keyword>
<feature type="compositionally biased region" description="Basic and acidic residues" evidence="1">
    <location>
        <begin position="623"/>
        <end position="634"/>
    </location>
</feature>
<proteinExistence type="predicted"/>
<feature type="region of interest" description="Disordered" evidence="1">
    <location>
        <begin position="623"/>
        <end position="652"/>
    </location>
</feature>
<dbReference type="InterPro" id="IPR041078">
    <property type="entry name" value="Plavaka"/>
</dbReference>
<evidence type="ECO:0000313" key="2">
    <source>
        <dbReference type="EMBL" id="TFK49657.1"/>
    </source>
</evidence>
<sequence>MLGSADCEHSIYTLPDAFGLSRKYRYTPSRIPQEHNSVAQRFVPQAGSIAAKSSRSVEEIIHPYPNLSSWLYAHHYWTSSNSKSLADREQMQELLTSELFRADDIKGVDFRRLDKVLDETPLPWQDRNNGWIQSTITIDAIPDLPPDIDVEGIHFEIPGFWHRSITGVIRSVFGHDTVSHNFHLHPFERLCAKTDDESNAGIQRVFDELYTTQAWLDADAELQNSPQEPDCERPRAIAALMFASDSTHLAQFGQAKLWPAYMYFGNQSKYERCQPQSHAAHHVAYIPSLPDTIHDLLRDSRGGKIAAGSLAPLLAHCRRELFHGAWKLVLDEEFIAAYEHGIVVECVDGIERRIYPRIFIYSADYPEKVLIATLRDMGQCPCPRCLVRKDCLQDLGNVEDQAMRTESRRVDSNDRQYKVDQARTLIYGDGYVVNSERVEELLKSESLVPTKNAFSAVLAKFGFDIFPVLAVDLMHEFELGIWKAFFTHLIRILEANDINSINELNRRFRQVPTFGCSTIRRFSVDVAAMKKMAARDFEDILQASRISWCCIPCFEGLLPSPHNGVVLDLLYLLAEWHGLAKLRMHTDSSVKRLHELTTVVGADLRRFVTVTCPAFNTHETAKEYEARSRAEARRGANQGSSAVSSGSGGRRPRTLNLRRYKFHALGDYAFTIPILGTTDSYTTQTSEMEHKLVKRRYEQTNKNVTMTGQIVRLDIRACEMRRMAQELRELGISLPNDPKPMLKDTNQSEQEDDHGLDRFTIAAEERLRNAIYVGHWLQSYPDDPALEVSPGVHYIGPYQDRIHKHATISFNFTTYDICRDRDTINPSTDKCNILVALDWDGVPNQHRFGYAQVLGVYHVQIQGDFVTDKDKAARFDFLWVRWYEYAEEILAGTAPRRLECLRFIPQGQEDAFGFLDPASVIRGAHIIPAYQDGRTSELLGPSIARDTDGDYRYYYINRFVDRDMLMRYIGLGVGHVAGARCEPDNYQYVVDVDTNKDTDAENHGTTAEINIADATGEPEDDDDLEDGSEGENVEEEEIYDQYDSL</sequence>
<accession>A0A5C3MXB0</accession>
<organism evidence="2 3">
    <name type="scientific">Heliocybe sulcata</name>
    <dbReference type="NCBI Taxonomy" id="5364"/>
    <lineage>
        <taxon>Eukaryota</taxon>
        <taxon>Fungi</taxon>
        <taxon>Dikarya</taxon>
        <taxon>Basidiomycota</taxon>
        <taxon>Agaricomycotina</taxon>
        <taxon>Agaricomycetes</taxon>
        <taxon>Gloeophyllales</taxon>
        <taxon>Gloeophyllaceae</taxon>
        <taxon>Heliocybe</taxon>
    </lineage>
</organism>
<gene>
    <name evidence="2" type="ORF">OE88DRAFT_1632605</name>
</gene>
<name>A0A5C3MXB0_9AGAM</name>